<dbReference type="InterPro" id="IPR037157">
    <property type="entry name" value="Acetyltransf_C_sf"/>
</dbReference>
<reference evidence="8" key="1">
    <citation type="journal article" date="2020" name="mSystems">
        <title>Genome- and Community-Level Interaction Insights into Carbon Utilization and Element Cycling Functions of Hydrothermarchaeota in Hydrothermal Sediment.</title>
        <authorList>
            <person name="Zhou Z."/>
            <person name="Liu Y."/>
            <person name="Xu W."/>
            <person name="Pan J."/>
            <person name="Luo Z.H."/>
            <person name="Li M."/>
        </authorList>
    </citation>
    <scope>NUCLEOTIDE SEQUENCE [LARGE SCALE GENOMIC DNA]</scope>
    <source>
        <strain evidence="8">SpSt-508</strain>
    </source>
</reference>
<protein>
    <submittedName>
        <fullName evidence="8">Acyl-ACP--UDP-N-acetylglucosamine O-acyltransferase</fullName>
        <ecNumber evidence="8">2.3.1.129</ecNumber>
    </submittedName>
</protein>
<evidence type="ECO:0000313" key="8">
    <source>
        <dbReference type="EMBL" id="HGT39820.1"/>
    </source>
</evidence>
<dbReference type="GO" id="GO:0009245">
    <property type="term" value="P:lipid A biosynthetic process"/>
    <property type="evidence" value="ECO:0007669"/>
    <property type="project" value="UniProtKB-KW"/>
</dbReference>
<dbReference type="PIRSF" id="PIRSF000456">
    <property type="entry name" value="UDP-GlcNAc_acltr"/>
    <property type="match status" value="1"/>
</dbReference>
<dbReference type="PANTHER" id="PTHR43480:SF1">
    <property type="entry name" value="ACYL-[ACYL-CARRIER-PROTEIN]--UDP-N-ACETYLGLUCOSAMINE O-ACYLTRANSFERASE, MITOCHONDRIAL-RELATED"/>
    <property type="match status" value="1"/>
</dbReference>
<evidence type="ECO:0000256" key="4">
    <source>
        <dbReference type="ARBA" id="ARBA00023098"/>
    </source>
</evidence>
<evidence type="ECO:0000256" key="3">
    <source>
        <dbReference type="ARBA" id="ARBA00022679"/>
    </source>
</evidence>
<dbReference type="InterPro" id="IPR029098">
    <property type="entry name" value="Acetyltransf_C"/>
</dbReference>
<dbReference type="Pfam" id="PF00132">
    <property type="entry name" value="Hexapep"/>
    <property type="match status" value="1"/>
</dbReference>
<feature type="region of interest" description="Disordered" evidence="6">
    <location>
        <begin position="261"/>
        <end position="295"/>
    </location>
</feature>
<feature type="domain" description="UDP N-acetylglucosamine O-acyltransferase C-terminal" evidence="7">
    <location>
        <begin position="177"/>
        <end position="259"/>
    </location>
</feature>
<dbReference type="AlphaFoldDB" id="A0A7C4QP83"/>
<keyword evidence="3 8" id="KW-0808">Transferase</keyword>
<dbReference type="InterPro" id="IPR001451">
    <property type="entry name" value="Hexapep"/>
</dbReference>
<dbReference type="Gene3D" id="2.160.10.10">
    <property type="entry name" value="Hexapeptide repeat proteins"/>
    <property type="match status" value="1"/>
</dbReference>
<keyword evidence="5 8" id="KW-0012">Acyltransferase</keyword>
<dbReference type="EC" id="2.3.1.129" evidence="8"/>
<dbReference type="Gene3D" id="1.20.1180.10">
    <property type="entry name" value="Udp N-acetylglucosamine O-acyltransferase, C-terminal domain"/>
    <property type="match status" value="1"/>
</dbReference>
<keyword evidence="1" id="KW-0444">Lipid biosynthesis</keyword>
<dbReference type="NCBIfam" id="NF003657">
    <property type="entry name" value="PRK05289.1"/>
    <property type="match status" value="1"/>
</dbReference>
<evidence type="ECO:0000256" key="2">
    <source>
        <dbReference type="ARBA" id="ARBA00022556"/>
    </source>
</evidence>
<evidence type="ECO:0000256" key="1">
    <source>
        <dbReference type="ARBA" id="ARBA00022516"/>
    </source>
</evidence>
<feature type="compositionally biased region" description="Low complexity" evidence="6">
    <location>
        <begin position="269"/>
        <end position="282"/>
    </location>
</feature>
<dbReference type="CDD" id="cd03351">
    <property type="entry name" value="LbH_UDP-GlcNAc_AT"/>
    <property type="match status" value="1"/>
</dbReference>
<dbReference type="InterPro" id="IPR010137">
    <property type="entry name" value="Lipid_A_LpxA"/>
</dbReference>
<name>A0A7C4QP83_9PLAN</name>
<dbReference type="Pfam" id="PF13720">
    <property type="entry name" value="Acetyltransf_11"/>
    <property type="match status" value="1"/>
</dbReference>
<dbReference type="PANTHER" id="PTHR43480">
    <property type="entry name" value="ACYL-[ACYL-CARRIER-PROTEIN]--UDP-N-ACETYLGLUCOSAMINE O-ACYLTRANSFERASE"/>
    <property type="match status" value="1"/>
</dbReference>
<proteinExistence type="predicted"/>
<sequence>MSVRVSNLAEVHPRAELGDDVQIGPFCVIGPHVRIGAGCRLDSHVTIVGHTTIGERNRFWPGCVIGAEPQDVAYREGPTRTEIGDENMIREGVTIHRGADKEDGVTRVGNRCLLMANSHVAHNCRIYDHVILVNGVLLGGHVHVHDYAIISGNSVVHHFASVGTSAFVSGGCRVATDLPPYMMAAGSDNPQVVTINLVGMRRRGIAEDTIALIRTAFKRIYREHQPIREIRELFMQELNGQLPFELAHLIEFVEMSSRGKNGRGREAVRLAAARPADSAATASEDREEGSGRRAA</sequence>
<dbReference type="SUPFAM" id="SSF51161">
    <property type="entry name" value="Trimeric LpxA-like enzymes"/>
    <property type="match status" value="1"/>
</dbReference>
<gene>
    <name evidence="8" type="ORF">ENS64_11255</name>
</gene>
<dbReference type="NCBIfam" id="TIGR01852">
    <property type="entry name" value="lipid_A_lpxA"/>
    <property type="match status" value="1"/>
</dbReference>
<dbReference type="GO" id="GO:0016020">
    <property type="term" value="C:membrane"/>
    <property type="evidence" value="ECO:0007669"/>
    <property type="project" value="GOC"/>
</dbReference>
<evidence type="ECO:0000259" key="7">
    <source>
        <dbReference type="Pfam" id="PF13720"/>
    </source>
</evidence>
<keyword evidence="2" id="KW-0441">Lipid A biosynthesis</keyword>
<keyword evidence="4" id="KW-0443">Lipid metabolism</keyword>
<evidence type="ECO:0000256" key="5">
    <source>
        <dbReference type="ARBA" id="ARBA00023315"/>
    </source>
</evidence>
<dbReference type="EMBL" id="DSVQ01000015">
    <property type="protein sequence ID" value="HGT39820.1"/>
    <property type="molecule type" value="Genomic_DNA"/>
</dbReference>
<organism evidence="8">
    <name type="scientific">Schlesneria paludicola</name>
    <dbReference type="NCBI Taxonomy" id="360056"/>
    <lineage>
        <taxon>Bacteria</taxon>
        <taxon>Pseudomonadati</taxon>
        <taxon>Planctomycetota</taxon>
        <taxon>Planctomycetia</taxon>
        <taxon>Planctomycetales</taxon>
        <taxon>Planctomycetaceae</taxon>
        <taxon>Schlesneria</taxon>
    </lineage>
</organism>
<evidence type="ECO:0000256" key="6">
    <source>
        <dbReference type="SAM" id="MobiDB-lite"/>
    </source>
</evidence>
<dbReference type="GO" id="GO:0008780">
    <property type="term" value="F:acyl-[acyl-carrier-protein]-UDP-N-acetylglucosamine O-acyltransferase activity"/>
    <property type="evidence" value="ECO:0007669"/>
    <property type="project" value="UniProtKB-EC"/>
</dbReference>
<accession>A0A7C4QP83</accession>
<dbReference type="InterPro" id="IPR011004">
    <property type="entry name" value="Trimer_LpxA-like_sf"/>
</dbReference>
<comment type="caution">
    <text evidence="8">The sequence shown here is derived from an EMBL/GenBank/DDBJ whole genome shotgun (WGS) entry which is preliminary data.</text>
</comment>